<reference evidence="2" key="1">
    <citation type="journal article" date="2014" name="Front. Microbiol.">
        <title>High frequency of phylogenetically diverse reductive dehalogenase-homologous genes in deep subseafloor sedimentary metagenomes.</title>
        <authorList>
            <person name="Kawai M."/>
            <person name="Futagami T."/>
            <person name="Toyoda A."/>
            <person name="Takaki Y."/>
            <person name="Nishi S."/>
            <person name="Hori S."/>
            <person name="Arai W."/>
            <person name="Tsubouchi T."/>
            <person name="Morono Y."/>
            <person name="Uchiyama I."/>
            <person name="Ito T."/>
            <person name="Fujiyama A."/>
            <person name="Inagaki F."/>
            <person name="Takami H."/>
        </authorList>
    </citation>
    <scope>NUCLEOTIDE SEQUENCE</scope>
    <source>
        <strain evidence="2">Expedition CK06-06</strain>
    </source>
</reference>
<evidence type="ECO:0000313" key="2">
    <source>
        <dbReference type="EMBL" id="GAH15124.1"/>
    </source>
</evidence>
<keyword evidence="1" id="KW-0472">Membrane</keyword>
<feature type="transmembrane region" description="Helical" evidence="1">
    <location>
        <begin position="38"/>
        <end position="57"/>
    </location>
</feature>
<proteinExistence type="predicted"/>
<keyword evidence="1" id="KW-1133">Transmembrane helix</keyword>
<protein>
    <submittedName>
        <fullName evidence="2">Uncharacterized protein</fullName>
    </submittedName>
</protein>
<accession>X1EDA7</accession>
<sequence>MLELIFSALITILPDYLYRSRVQGKEITLYSFWYELRWGITGCAALAITLITVIFYFQSYALKLVTA</sequence>
<keyword evidence="1" id="KW-0812">Transmembrane</keyword>
<evidence type="ECO:0000256" key="1">
    <source>
        <dbReference type="SAM" id="Phobius"/>
    </source>
</evidence>
<organism evidence="2">
    <name type="scientific">marine sediment metagenome</name>
    <dbReference type="NCBI Taxonomy" id="412755"/>
    <lineage>
        <taxon>unclassified sequences</taxon>
        <taxon>metagenomes</taxon>
        <taxon>ecological metagenomes</taxon>
    </lineage>
</organism>
<dbReference type="EMBL" id="BART01030190">
    <property type="protein sequence ID" value="GAH15124.1"/>
    <property type="molecule type" value="Genomic_DNA"/>
</dbReference>
<gene>
    <name evidence="2" type="ORF">S01H4_52775</name>
</gene>
<dbReference type="AlphaFoldDB" id="X1EDA7"/>
<comment type="caution">
    <text evidence="2">The sequence shown here is derived from an EMBL/GenBank/DDBJ whole genome shotgun (WGS) entry which is preliminary data.</text>
</comment>
<name>X1EDA7_9ZZZZ</name>